<dbReference type="RefSeq" id="WP_210660417.1">
    <property type="nucleotide sequence ID" value="NZ_JAGKQQ010000001.1"/>
</dbReference>
<evidence type="ECO:0000256" key="2">
    <source>
        <dbReference type="SAM" id="SignalP"/>
    </source>
</evidence>
<dbReference type="Pfam" id="PF07244">
    <property type="entry name" value="POTRA"/>
    <property type="match status" value="1"/>
</dbReference>
<keyword evidence="5" id="KW-1185">Reference proteome</keyword>
<name>A0ABS5C142_9BACT</name>
<accession>A0ABS5C142</accession>
<dbReference type="InterPro" id="IPR010827">
    <property type="entry name" value="BamA/TamA_POTRA"/>
</dbReference>
<evidence type="ECO:0000256" key="1">
    <source>
        <dbReference type="SAM" id="Coils"/>
    </source>
</evidence>
<proteinExistence type="predicted"/>
<dbReference type="Proteomes" id="UP000676565">
    <property type="component" value="Unassembled WGS sequence"/>
</dbReference>
<keyword evidence="2" id="KW-0732">Signal</keyword>
<sequence>MRIRLLLASAGLLGFCGALHAQQPVPQPVPNPGGSLIPSPGLPVPGNPTFPSPTVPPVPREKSVDDLIAELEHLSAQKAELEKKEQELKTLLRKKVQLQTERLQKLGVAPKPAEPDRVGRIILEGTAENDEKKILDMIGIRPGEVLRYPVLEETRTKLEKAGFREVVVEVVPNKQDAQFKDIRVRVEELKR</sequence>
<feature type="chain" id="PRO_5045798398" description="POTRA domain-containing protein" evidence="2">
    <location>
        <begin position="22"/>
        <end position="191"/>
    </location>
</feature>
<evidence type="ECO:0000313" key="4">
    <source>
        <dbReference type="EMBL" id="MBP3959681.1"/>
    </source>
</evidence>
<protein>
    <recommendedName>
        <fullName evidence="3">POTRA domain-containing protein</fullName>
    </recommendedName>
</protein>
<keyword evidence="1" id="KW-0175">Coiled coil</keyword>
<feature type="domain" description="POTRA" evidence="3">
    <location>
        <begin position="117"/>
        <end position="188"/>
    </location>
</feature>
<dbReference type="EMBL" id="JAGKQQ010000001">
    <property type="protein sequence ID" value="MBP3959681.1"/>
    <property type="molecule type" value="Genomic_DNA"/>
</dbReference>
<comment type="caution">
    <text evidence="4">The sequence shown here is derived from an EMBL/GenBank/DDBJ whole genome shotgun (WGS) entry which is preliminary data.</text>
</comment>
<evidence type="ECO:0000313" key="5">
    <source>
        <dbReference type="Proteomes" id="UP000676565"/>
    </source>
</evidence>
<feature type="coiled-coil region" evidence="1">
    <location>
        <begin position="64"/>
        <end position="101"/>
    </location>
</feature>
<dbReference type="Gene3D" id="3.10.20.310">
    <property type="entry name" value="membrane protein fhac"/>
    <property type="match status" value="1"/>
</dbReference>
<reference evidence="4 5" key="1">
    <citation type="submission" date="2021-04" db="EMBL/GenBank/DDBJ databases">
        <authorList>
            <person name="Ivanova A."/>
        </authorList>
    </citation>
    <scope>NUCLEOTIDE SEQUENCE [LARGE SCALE GENOMIC DNA]</scope>
    <source>
        <strain evidence="4 5">G18</strain>
    </source>
</reference>
<feature type="signal peptide" evidence="2">
    <location>
        <begin position="1"/>
        <end position="21"/>
    </location>
</feature>
<organism evidence="4 5">
    <name type="scientific">Gemmata palustris</name>
    <dbReference type="NCBI Taxonomy" id="2822762"/>
    <lineage>
        <taxon>Bacteria</taxon>
        <taxon>Pseudomonadati</taxon>
        <taxon>Planctomycetota</taxon>
        <taxon>Planctomycetia</taxon>
        <taxon>Gemmatales</taxon>
        <taxon>Gemmataceae</taxon>
        <taxon>Gemmata</taxon>
    </lineage>
</organism>
<evidence type="ECO:0000259" key="3">
    <source>
        <dbReference type="Pfam" id="PF07244"/>
    </source>
</evidence>
<gene>
    <name evidence="4" type="ORF">J8F10_30920</name>
</gene>